<dbReference type="AlphaFoldDB" id="A0A3B0YHL7"/>
<protein>
    <submittedName>
        <fullName evidence="3">VapB protein (Antitoxin to VapC)</fullName>
    </submittedName>
</protein>
<dbReference type="GO" id="GO:0003677">
    <property type="term" value="F:DNA binding"/>
    <property type="evidence" value="ECO:0007669"/>
    <property type="project" value="InterPro"/>
</dbReference>
<reference evidence="3" key="1">
    <citation type="submission" date="2018-06" db="EMBL/GenBank/DDBJ databases">
        <authorList>
            <person name="Zhirakovskaya E."/>
        </authorList>
    </citation>
    <scope>NUCLEOTIDE SEQUENCE</scope>
</reference>
<comment type="similarity">
    <text evidence="1">Belongs to the VapB family.</text>
</comment>
<dbReference type="Pfam" id="PF04014">
    <property type="entry name" value="MazE_antitoxin"/>
    <property type="match status" value="1"/>
</dbReference>
<dbReference type="InterPro" id="IPR047976">
    <property type="entry name" value="Anti_VapB2-like"/>
</dbReference>
<gene>
    <name evidence="3" type="ORF">MNBD_GAMMA09-2640</name>
</gene>
<dbReference type="EMBL" id="UOFI01000110">
    <property type="protein sequence ID" value="VAW67836.1"/>
    <property type="molecule type" value="Genomic_DNA"/>
</dbReference>
<dbReference type="InterPro" id="IPR037914">
    <property type="entry name" value="SpoVT-AbrB_sf"/>
</dbReference>
<dbReference type="PANTHER" id="PTHR37550:SF3">
    <property type="entry name" value="ANTITOXIN VAPB1"/>
    <property type="match status" value="1"/>
</dbReference>
<feature type="domain" description="SpoVT-AbrB" evidence="2">
    <location>
        <begin position="9"/>
        <end position="51"/>
    </location>
</feature>
<organism evidence="3">
    <name type="scientific">hydrothermal vent metagenome</name>
    <dbReference type="NCBI Taxonomy" id="652676"/>
    <lineage>
        <taxon>unclassified sequences</taxon>
        <taxon>metagenomes</taxon>
        <taxon>ecological metagenomes</taxon>
    </lineage>
</organism>
<sequence length="78" mass="8719">MSSTQTRLFKSNKSQAVRLPKAVEMAENISVVDIVAIGNTRIITPAGESWDVWFDGKGVSDDFMESREQPADQQREAF</sequence>
<dbReference type="NCBIfam" id="NF040493">
    <property type="entry name" value="TA_anti_VapB"/>
    <property type="match status" value="1"/>
</dbReference>
<dbReference type="SUPFAM" id="SSF89447">
    <property type="entry name" value="AbrB/MazE/MraZ-like"/>
    <property type="match status" value="1"/>
</dbReference>
<dbReference type="InterPro" id="IPR051734">
    <property type="entry name" value="VapB_TA_antitoxins"/>
</dbReference>
<name>A0A3B0YHL7_9ZZZZ</name>
<proteinExistence type="inferred from homology"/>
<evidence type="ECO:0000259" key="2">
    <source>
        <dbReference type="Pfam" id="PF04014"/>
    </source>
</evidence>
<evidence type="ECO:0000256" key="1">
    <source>
        <dbReference type="ARBA" id="ARBA00007924"/>
    </source>
</evidence>
<dbReference type="PANTHER" id="PTHR37550">
    <property type="entry name" value="ANTITOXIN VAPB1"/>
    <property type="match status" value="1"/>
</dbReference>
<dbReference type="InterPro" id="IPR007159">
    <property type="entry name" value="SpoVT-AbrB_dom"/>
</dbReference>
<dbReference type="Gene3D" id="2.10.260.10">
    <property type="match status" value="1"/>
</dbReference>
<accession>A0A3B0YHL7</accession>
<evidence type="ECO:0000313" key="3">
    <source>
        <dbReference type="EMBL" id="VAW67836.1"/>
    </source>
</evidence>